<accession>A0AAV3XB00</accession>
<evidence type="ECO:0000313" key="1">
    <source>
        <dbReference type="EMBL" id="GET38536.1"/>
    </source>
</evidence>
<gene>
    <name evidence="1" type="ORF">MiSe_32940</name>
</gene>
<dbReference type="AlphaFoldDB" id="A0AAV3XB00"/>
<sequence length="87" mass="10291">MAKEIRLSDHALFKMALLSERGMIIAQEFIIETIRFPDRQEPGEGEKITAQKQLNENLVLRVVYREYEAFILVITMYPARRSRYEKS</sequence>
<keyword evidence="2" id="KW-1185">Reference proteome</keyword>
<organism evidence="1 2">
    <name type="scientific">Microseira wollei NIES-4236</name>
    <dbReference type="NCBI Taxonomy" id="2530354"/>
    <lineage>
        <taxon>Bacteria</taxon>
        <taxon>Bacillati</taxon>
        <taxon>Cyanobacteriota</taxon>
        <taxon>Cyanophyceae</taxon>
        <taxon>Oscillatoriophycideae</taxon>
        <taxon>Aerosakkonematales</taxon>
        <taxon>Aerosakkonemataceae</taxon>
        <taxon>Microseira</taxon>
    </lineage>
</organism>
<evidence type="ECO:0008006" key="3">
    <source>
        <dbReference type="Google" id="ProtNLM"/>
    </source>
</evidence>
<evidence type="ECO:0000313" key="2">
    <source>
        <dbReference type="Proteomes" id="UP001050975"/>
    </source>
</evidence>
<name>A0AAV3XB00_9CYAN</name>
<reference evidence="1" key="1">
    <citation type="submission" date="2019-10" db="EMBL/GenBank/DDBJ databases">
        <title>Draft genome sequece of Microseira wollei NIES-4236.</title>
        <authorList>
            <person name="Yamaguchi H."/>
            <person name="Suzuki S."/>
            <person name="Kawachi M."/>
        </authorList>
    </citation>
    <scope>NUCLEOTIDE SEQUENCE</scope>
    <source>
        <strain evidence="1">NIES-4236</strain>
    </source>
</reference>
<dbReference type="EMBL" id="BLAY01000047">
    <property type="protein sequence ID" value="GET38536.1"/>
    <property type="molecule type" value="Genomic_DNA"/>
</dbReference>
<dbReference type="RefSeq" id="WP_226582293.1">
    <property type="nucleotide sequence ID" value="NZ_BLAY01000047.1"/>
</dbReference>
<proteinExistence type="predicted"/>
<comment type="caution">
    <text evidence="1">The sequence shown here is derived from an EMBL/GenBank/DDBJ whole genome shotgun (WGS) entry which is preliminary data.</text>
</comment>
<dbReference type="Proteomes" id="UP001050975">
    <property type="component" value="Unassembled WGS sequence"/>
</dbReference>
<protein>
    <recommendedName>
        <fullName evidence="3">DUF4258 domain-containing protein</fullName>
    </recommendedName>
</protein>